<sequence>MSDNDHSTIITLNLTGTVLSSDSGDSQDTVRITLDSIALNGITEIVKRNLKETNRISRDTSVFLKDEDIVIKVSPIPETKPSHRVPKSLRAGDRVRRLSTLQVCP</sequence>
<accession>Q5BFR9</accession>
<gene>
    <name evidence="1" type="ORF">ANIA_00611</name>
</gene>
<dbReference type="VEuPathDB" id="FungiDB:AN0611"/>
<keyword evidence="2" id="KW-1185">Reference proteome</keyword>
<dbReference type="KEGG" id="ani:ANIA_00611"/>
<proteinExistence type="predicted"/>
<dbReference type="InParanoid" id="Q5BFR9"/>
<organism evidence="1 2">
    <name type="scientific">Emericella nidulans (strain FGSC A4 / ATCC 38163 / CBS 112.46 / NRRL 194 / M139)</name>
    <name type="common">Aspergillus nidulans</name>
    <dbReference type="NCBI Taxonomy" id="227321"/>
    <lineage>
        <taxon>Eukaryota</taxon>
        <taxon>Fungi</taxon>
        <taxon>Dikarya</taxon>
        <taxon>Ascomycota</taxon>
        <taxon>Pezizomycotina</taxon>
        <taxon>Eurotiomycetes</taxon>
        <taxon>Eurotiomycetidae</taxon>
        <taxon>Eurotiales</taxon>
        <taxon>Aspergillaceae</taxon>
        <taxon>Aspergillus</taxon>
        <taxon>Aspergillus subgen. Nidulantes</taxon>
    </lineage>
</organism>
<protein>
    <submittedName>
        <fullName evidence="1">Uncharacterized protein</fullName>
    </submittedName>
</protein>
<name>Q5BFR9_EMENI</name>
<dbReference type="Proteomes" id="UP000000560">
    <property type="component" value="Chromosome VIII"/>
</dbReference>
<reference evidence="2" key="1">
    <citation type="journal article" date="2005" name="Nature">
        <title>Sequencing of Aspergillus nidulans and comparative analysis with A. fumigatus and A. oryzae.</title>
        <authorList>
            <person name="Galagan J.E."/>
            <person name="Calvo S.E."/>
            <person name="Cuomo C."/>
            <person name="Ma L.J."/>
            <person name="Wortman J.R."/>
            <person name="Batzoglou S."/>
            <person name="Lee S.I."/>
            <person name="Basturkmen M."/>
            <person name="Spevak C.C."/>
            <person name="Clutterbuck J."/>
            <person name="Kapitonov V."/>
            <person name="Jurka J."/>
            <person name="Scazzocchio C."/>
            <person name="Farman M."/>
            <person name="Butler J."/>
            <person name="Purcell S."/>
            <person name="Harris S."/>
            <person name="Braus G.H."/>
            <person name="Draht O."/>
            <person name="Busch S."/>
            <person name="D'Enfert C."/>
            <person name="Bouchier C."/>
            <person name="Goldman G.H."/>
            <person name="Bell-Pedersen D."/>
            <person name="Griffiths-Jones S."/>
            <person name="Doonan J.H."/>
            <person name="Yu J."/>
            <person name="Vienken K."/>
            <person name="Pain A."/>
            <person name="Freitag M."/>
            <person name="Selker E.U."/>
            <person name="Archer D.B."/>
            <person name="Penalva M.A."/>
            <person name="Oakley B.R."/>
            <person name="Momany M."/>
            <person name="Tanaka T."/>
            <person name="Kumagai T."/>
            <person name="Asai K."/>
            <person name="Machida M."/>
            <person name="Nierman W.C."/>
            <person name="Denning D.W."/>
            <person name="Caddick M."/>
            <person name="Hynes M."/>
            <person name="Paoletti M."/>
            <person name="Fischer R."/>
            <person name="Miller B."/>
            <person name="Dyer P."/>
            <person name="Sachs M.S."/>
            <person name="Osmani S.A."/>
            <person name="Birren B.W."/>
        </authorList>
    </citation>
    <scope>NUCLEOTIDE SEQUENCE [LARGE SCALE GENOMIC DNA]</scope>
    <source>
        <strain evidence="2">FGSC A4 / ATCC 38163 / CBS 112.46 / NRRL 194 / M139</strain>
    </source>
</reference>
<dbReference type="HOGENOM" id="CLU_2236564_0_0_1"/>
<accession>C8VS96</accession>
<dbReference type="RefSeq" id="XP_658215.1">
    <property type="nucleotide sequence ID" value="XM_653123.1"/>
</dbReference>
<dbReference type="GeneID" id="2876386"/>
<evidence type="ECO:0000313" key="2">
    <source>
        <dbReference type="Proteomes" id="UP000000560"/>
    </source>
</evidence>
<evidence type="ECO:0000313" key="1">
    <source>
        <dbReference type="EMBL" id="CBF89133.1"/>
    </source>
</evidence>
<reference evidence="2" key="2">
    <citation type="journal article" date="2009" name="Fungal Genet. Biol.">
        <title>The 2008 update of the Aspergillus nidulans genome annotation: a community effort.</title>
        <authorList>
            <person name="Wortman J.R."/>
            <person name="Gilsenan J.M."/>
            <person name="Joardar V."/>
            <person name="Deegan J."/>
            <person name="Clutterbuck J."/>
            <person name="Andersen M.R."/>
            <person name="Archer D."/>
            <person name="Bencina M."/>
            <person name="Braus G."/>
            <person name="Coutinho P."/>
            <person name="von Dohren H."/>
            <person name="Doonan J."/>
            <person name="Driessen A.J."/>
            <person name="Durek P."/>
            <person name="Espeso E."/>
            <person name="Fekete E."/>
            <person name="Flipphi M."/>
            <person name="Estrada C.G."/>
            <person name="Geysens S."/>
            <person name="Goldman G."/>
            <person name="de Groot P.W."/>
            <person name="Hansen K."/>
            <person name="Harris S.D."/>
            <person name="Heinekamp T."/>
            <person name="Helmstaedt K."/>
            <person name="Henrissat B."/>
            <person name="Hofmann G."/>
            <person name="Homan T."/>
            <person name="Horio T."/>
            <person name="Horiuchi H."/>
            <person name="James S."/>
            <person name="Jones M."/>
            <person name="Karaffa L."/>
            <person name="Karanyi Z."/>
            <person name="Kato M."/>
            <person name="Keller N."/>
            <person name="Kelly D.E."/>
            <person name="Kiel J.A."/>
            <person name="Kim J.M."/>
            <person name="van der Klei I.J."/>
            <person name="Klis F.M."/>
            <person name="Kovalchuk A."/>
            <person name="Krasevec N."/>
            <person name="Kubicek C.P."/>
            <person name="Liu B."/>
            <person name="Maccabe A."/>
            <person name="Meyer V."/>
            <person name="Mirabito P."/>
            <person name="Miskei M."/>
            <person name="Mos M."/>
            <person name="Mullins J."/>
            <person name="Nelson D.R."/>
            <person name="Nielsen J."/>
            <person name="Oakley B.R."/>
            <person name="Osmani S.A."/>
            <person name="Pakula T."/>
            <person name="Paszewski A."/>
            <person name="Paulsen I."/>
            <person name="Pilsyk S."/>
            <person name="Pocsi I."/>
            <person name="Punt P.J."/>
            <person name="Ram A.F."/>
            <person name="Ren Q."/>
            <person name="Robellet X."/>
            <person name="Robson G."/>
            <person name="Seiboth B."/>
            <person name="van Solingen P."/>
            <person name="Specht T."/>
            <person name="Sun J."/>
            <person name="Taheri-Talesh N."/>
            <person name="Takeshita N."/>
            <person name="Ussery D."/>
            <person name="vanKuyk P.A."/>
            <person name="Visser H."/>
            <person name="van de Vondervoort P.J."/>
            <person name="de Vries R.P."/>
            <person name="Walton J."/>
            <person name="Xiang X."/>
            <person name="Xiong Y."/>
            <person name="Zeng A.P."/>
            <person name="Brandt B.W."/>
            <person name="Cornell M.J."/>
            <person name="van den Hondel C.A."/>
            <person name="Visser J."/>
            <person name="Oliver S.G."/>
            <person name="Turner G."/>
        </authorList>
    </citation>
    <scope>GENOME REANNOTATION</scope>
    <source>
        <strain evidence="2">FGSC A4 / ATCC 38163 / CBS 112.46 / NRRL 194 / M139</strain>
    </source>
</reference>
<dbReference type="EMBL" id="BN001308">
    <property type="protein sequence ID" value="CBF89133.1"/>
    <property type="molecule type" value="Genomic_DNA"/>
</dbReference>
<dbReference type="AlphaFoldDB" id="Q5BFR9"/>